<keyword evidence="2" id="KW-1185">Reference proteome</keyword>
<comment type="caution">
    <text evidence="1">The sequence shown here is derived from an EMBL/GenBank/DDBJ whole genome shotgun (WGS) entry which is preliminary data.</text>
</comment>
<organism evidence="1 2">
    <name type="scientific">Catharanthus roseus</name>
    <name type="common">Madagascar periwinkle</name>
    <name type="synonym">Vinca rosea</name>
    <dbReference type="NCBI Taxonomy" id="4058"/>
    <lineage>
        <taxon>Eukaryota</taxon>
        <taxon>Viridiplantae</taxon>
        <taxon>Streptophyta</taxon>
        <taxon>Embryophyta</taxon>
        <taxon>Tracheophyta</taxon>
        <taxon>Spermatophyta</taxon>
        <taxon>Magnoliopsida</taxon>
        <taxon>eudicotyledons</taxon>
        <taxon>Gunneridae</taxon>
        <taxon>Pentapetalae</taxon>
        <taxon>asterids</taxon>
        <taxon>lamiids</taxon>
        <taxon>Gentianales</taxon>
        <taxon>Apocynaceae</taxon>
        <taxon>Rauvolfioideae</taxon>
        <taxon>Vinceae</taxon>
        <taxon>Catharanthinae</taxon>
        <taxon>Catharanthus</taxon>
    </lineage>
</organism>
<dbReference type="Proteomes" id="UP001060085">
    <property type="component" value="Linkage Group LG02"/>
</dbReference>
<gene>
    <name evidence="1" type="ORF">M9H77_09617</name>
</gene>
<proteinExistence type="predicted"/>
<evidence type="ECO:0000313" key="2">
    <source>
        <dbReference type="Proteomes" id="UP001060085"/>
    </source>
</evidence>
<dbReference type="EMBL" id="CM044702">
    <property type="protein sequence ID" value="KAI5678667.1"/>
    <property type="molecule type" value="Genomic_DNA"/>
</dbReference>
<protein>
    <submittedName>
        <fullName evidence="1">Uncharacterized protein</fullName>
    </submittedName>
</protein>
<sequence length="120" mass="13489">MPSLKDKLISYNPASVPTPSSIPMEVEVISEPPLESPLEPETNPVIPTQSCSTPVPSSIPETPDPVLEGSDEEVEHPEAQARAFRDYQLTRDRVRRVPKENPRPFFPMMKLDLTWRRGAL</sequence>
<evidence type="ECO:0000313" key="1">
    <source>
        <dbReference type="EMBL" id="KAI5678667.1"/>
    </source>
</evidence>
<name>A0ACC0C140_CATRO</name>
<accession>A0ACC0C140</accession>
<reference evidence="2" key="1">
    <citation type="journal article" date="2023" name="Nat. Plants">
        <title>Single-cell RNA sequencing provides a high-resolution roadmap for understanding the multicellular compartmentation of specialized metabolism.</title>
        <authorList>
            <person name="Sun S."/>
            <person name="Shen X."/>
            <person name="Li Y."/>
            <person name="Li Y."/>
            <person name="Wang S."/>
            <person name="Li R."/>
            <person name="Zhang H."/>
            <person name="Shen G."/>
            <person name="Guo B."/>
            <person name="Wei J."/>
            <person name="Xu J."/>
            <person name="St-Pierre B."/>
            <person name="Chen S."/>
            <person name="Sun C."/>
        </authorList>
    </citation>
    <scope>NUCLEOTIDE SEQUENCE [LARGE SCALE GENOMIC DNA]</scope>
</reference>